<evidence type="ECO:0000256" key="10">
    <source>
        <dbReference type="SAM" id="MobiDB-lite"/>
    </source>
</evidence>
<comment type="function">
    <text evidence="1">Functions as an U snRNP-specific nuclear import adapter. Involved in the trimethylguanosine (m3G)-cap-dependent nuclear import of U snRNPs. Binds specifically to the terminal m3G-cap U snRNAs.</text>
</comment>
<dbReference type="InterPro" id="IPR017336">
    <property type="entry name" value="Snurportin-1"/>
</dbReference>
<accession>A0A066V6Z3</accession>
<dbReference type="Gene3D" id="3.30.470.30">
    <property type="entry name" value="DNA ligase/mRNA capping enzyme"/>
    <property type="match status" value="1"/>
</dbReference>
<comment type="caution">
    <text evidence="12">The sequence shown here is derived from an EMBL/GenBank/DDBJ whole genome shotgun (WGS) entry which is preliminary data.</text>
</comment>
<reference evidence="12 13" key="1">
    <citation type="submission" date="2014-05" db="EMBL/GenBank/DDBJ databases">
        <title>Draft genome sequence of a rare smut relative, Tilletiaria anomala UBC 951.</title>
        <authorList>
            <consortium name="DOE Joint Genome Institute"/>
            <person name="Toome M."/>
            <person name="Kuo A."/>
            <person name="Henrissat B."/>
            <person name="Lipzen A."/>
            <person name="Tritt A."/>
            <person name="Yoshinaga Y."/>
            <person name="Zane M."/>
            <person name="Barry K."/>
            <person name="Grigoriev I.V."/>
            <person name="Spatafora J.W."/>
            <person name="Aimea M.C."/>
        </authorList>
    </citation>
    <scope>NUCLEOTIDE SEQUENCE [LARGE SCALE GENOMIC DNA]</scope>
    <source>
        <strain evidence="12 13">UBC 951</strain>
    </source>
</reference>
<dbReference type="AlphaFoldDB" id="A0A066V6Z3"/>
<comment type="similarity">
    <text evidence="4">Belongs to the snurportin family.</text>
</comment>
<dbReference type="PANTHER" id="PTHR13403">
    <property type="entry name" value="SNURPORTIN1 RNUT1 PROTEIN RNA, U TRANSPORTER 1"/>
    <property type="match status" value="1"/>
</dbReference>
<dbReference type="GO" id="GO:0005737">
    <property type="term" value="C:cytoplasm"/>
    <property type="evidence" value="ECO:0007669"/>
    <property type="project" value="UniProtKB-SubCell"/>
</dbReference>
<feature type="region of interest" description="Disordered" evidence="10">
    <location>
        <begin position="1"/>
        <end position="46"/>
    </location>
</feature>
<evidence type="ECO:0000256" key="2">
    <source>
        <dbReference type="ARBA" id="ARBA00004123"/>
    </source>
</evidence>
<dbReference type="GO" id="GO:0061015">
    <property type="term" value="P:snRNA import into nucleus"/>
    <property type="evidence" value="ECO:0007669"/>
    <property type="project" value="InterPro"/>
</dbReference>
<keyword evidence="8" id="KW-0694">RNA-binding</keyword>
<evidence type="ECO:0000256" key="4">
    <source>
        <dbReference type="ARBA" id="ARBA00007540"/>
    </source>
</evidence>
<dbReference type="OrthoDB" id="10003593at2759"/>
<dbReference type="EMBL" id="JMSN01000144">
    <property type="protein sequence ID" value="KDN37241.1"/>
    <property type="molecule type" value="Genomic_DNA"/>
</dbReference>
<feature type="domain" description="Snurportin-1 m3G cap-binding" evidence="11">
    <location>
        <begin position="252"/>
        <end position="288"/>
    </location>
</feature>
<dbReference type="GO" id="GO:0003723">
    <property type="term" value="F:RNA binding"/>
    <property type="evidence" value="ECO:0007669"/>
    <property type="project" value="UniProtKB-KW"/>
</dbReference>
<gene>
    <name evidence="12" type="ORF">K437DRAFT_270923</name>
</gene>
<dbReference type="Proteomes" id="UP000027361">
    <property type="component" value="Unassembled WGS sequence"/>
</dbReference>
<evidence type="ECO:0000313" key="13">
    <source>
        <dbReference type="Proteomes" id="UP000027361"/>
    </source>
</evidence>
<sequence length="450" mass="49128">MTSNHDRLSFFKRGPPANHTQSQVKRREAALAHQEQRRRFSVQRARNEIDAGDAQASLLANSDLSEHAESPGAATRLSIAPLSSLPSLSHRGHTSVREAASRPYADRLMHAELVNPDEGLPFDVGTEWCAVGPLPKGKRCLAVVNPSRAPGKATMTLYSRVGGKPIAIYPSHGPSQVAATLARRDATGKDEDMEEDTGGEQDNGSTSRDRRIRFPAPEGVPPGTQLDCILLAHHSAPAGGTDPSPYEDRGTGMLYVLDLLCWGTRSFEDCDTEFRLYWRNARLRELPAYHVPREARLSPTSSSSLEQARAHWSVERAPYPFVLVPLPSAAAPLAKHADIWFALQEAGAQQKQMRIFLRRAAAPALIEAGTHSAVGASHTAEEMLCEGKRELEAEVAVRAQPSRAVLIAWEADDAADQSKGVQGDGLLLYHRQACYERGSTPLALWLPPEM</sequence>
<evidence type="ECO:0000256" key="7">
    <source>
        <dbReference type="ARBA" id="ARBA00022490"/>
    </source>
</evidence>
<comment type="subcellular location">
    <subcellularLocation>
        <location evidence="3">Cytoplasm</location>
    </subcellularLocation>
    <subcellularLocation>
        <location evidence="2">Nucleus</location>
    </subcellularLocation>
</comment>
<organism evidence="12 13">
    <name type="scientific">Tilletiaria anomala (strain ATCC 24038 / CBS 436.72 / UBC 951)</name>
    <dbReference type="NCBI Taxonomy" id="1037660"/>
    <lineage>
        <taxon>Eukaryota</taxon>
        <taxon>Fungi</taxon>
        <taxon>Dikarya</taxon>
        <taxon>Basidiomycota</taxon>
        <taxon>Ustilaginomycotina</taxon>
        <taxon>Exobasidiomycetes</taxon>
        <taxon>Georgefischeriales</taxon>
        <taxon>Tilletiariaceae</taxon>
        <taxon>Tilletiaria</taxon>
    </lineage>
</organism>
<dbReference type="InterPro" id="IPR047857">
    <property type="entry name" value="Snurportin1_C"/>
</dbReference>
<keyword evidence="6" id="KW-0813">Transport</keyword>
<name>A0A066V6Z3_TILAU</name>
<evidence type="ECO:0000256" key="5">
    <source>
        <dbReference type="ARBA" id="ARBA00016034"/>
    </source>
</evidence>
<feature type="region of interest" description="Disordered" evidence="10">
    <location>
        <begin position="177"/>
        <end position="220"/>
    </location>
</feature>
<protein>
    <recommendedName>
        <fullName evidence="5">Snurportin-1</fullName>
    </recommendedName>
</protein>
<keyword evidence="13" id="KW-1185">Reference proteome</keyword>
<evidence type="ECO:0000256" key="9">
    <source>
        <dbReference type="ARBA" id="ARBA00023242"/>
    </source>
</evidence>
<dbReference type="STRING" id="1037660.A0A066V6Z3"/>
<evidence type="ECO:0000256" key="1">
    <source>
        <dbReference type="ARBA" id="ARBA00003975"/>
    </source>
</evidence>
<evidence type="ECO:0000259" key="11">
    <source>
        <dbReference type="Pfam" id="PF21974"/>
    </source>
</evidence>
<dbReference type="RefSeq" id="XP_013240306.1">
    <property type="nucleotide sequence ID" value="XM_013384852.1"/>
</dbReference>
<evidence type="ECO:0000256" key="8">
    <source>
        <dbReference type="ARBA" id="ARBA00022884"/>
    </source>
</evidence>
<keyword evidence="9" id="KW-0539">Nucleus</keyword>
<keyword evidence="7" id="KW-0963">Cytoplasm</keyword>
<evidence type="ECO:0000256" key="6">
    <source>
        <dbReference type="ARBA" id="ARBA00022448"/>
    </source>
</evidence>
<dbReference type="PANTHER" id="PTHR13403:SF6">
    <property type="entry name" value="SNURPORTIN-1"/>
    <property type="match status" value="1"/>
</dbReference>
<dbReference type="HOGENOM" id="CLU_048922_0_0_1"/>
<dbReference type="InParanoid" id="A0A066V6Z3"/>
<feature type="compositionally biased region" description="Basic and acidic residues" evidence="10">
    <location>
        <begin position="25"/>
        <end position="38"/>
    </location>
</feature>
<proteinExistence type="inferred from homology"/>
<dbReference type="Pfam" id="PF21974">
    <property type="entry name" value="SPN1_m3Gcap_bd"/>
    <property type="match status" value="1"/>
</dbReference>
<evidence type="ECO:0000313" key="12">
    <source>
        <dbReference type="EMBL" id="KDN37241.1"/>
    </source>
</evidence>
<dbReference type="GO" id="GO:0005634">
    <property type="term" value="C:nucleus"/>
    <property type="evidence" value="ECO:0007669"/>
    <property type="project" value="UniProtKB-SubCell"/>
</dbReference>
<evidence type="ECO:0000256" key="3">
    <source>
        <dbReference type="ARBA" id="ARBA00004496"/>
    </source>
</evidence>
<dbReference type="GeneID" id="25266223"/>